<keyword evidence="2" id="KW-1185">Reference proteome</keyword>
<evidence type="ECO:0000313" key="2">
    <source>
        <dbReference type="Proteomes" id="UP001057702"/>
    </source>
</evidence>
<organism evidence="1 2">
    <name type="scientific">Streptomyces humicola</name>
    <dbReference type="NCBI Taxonomy" id="2953240"/>
    <lineage>
        <taxon>Bacteria</taxon>
        <taxon>Bacillati</taxon>
        <taxon>Actinomycetota</taxon>
        <taxon>Actinomycetes</taxon>
        <taxon>Kitasatosporales</taxon>
        <taxon>Streptomycetaceae</taxon>
        <taxon>Streptomyces</taxon>
    </lineage>
</organism>
<dbReference type="EMBL" id="JANFNG010000020">
    <property type="protein sequence ID" value="MCQ4083267.1"/>
    <property type="molecule type" value="Genomic_DNA"/>
</dbReference>
<comment type="caution">
    <text evidence="1">The sequence shown here is derived from an EMBL/GenBank/DDBJ whole genome shotgun (WGS) entry which is preliminary data.</text>
</comment>
<dbReference type="Gene3D" id="3.10.450.50">
    <property type="match status" value="1"/>
</dbReference>
<gene>
    <name evidence="1" type="ORF">NGB36_22340</name>
</gene>
<evidence type="ECO:0000313" key="1">
    <source>
        <dbReference type="EMBL" id="MCQ4083267.1"/>
    </source>
</evidence>
<reference evidence="1" key="1">
    <citation type="submission" date="2022-06" db="EMBL/GenBank/DDBJ databases">
        <title>Draft genome sequence of Streptomyces sp. RB6PN25 isolated from peat swamp forest in Thailand.</title>
        <authorList>
            <person name="Duangmal K."/>
            <person name="Klaysubun C."/>
        </authorList>
    </citation>
    <scope>NUCLEOTIDE SEQUENCE</scope>
    <source>
        <strain evidence="1">RB6PN25</strain>
    </source>
</reference>
<dbReference type="RefSeq" id="WP_255922202.1">
    <property type="nucleotide sequence ID" value="NZ_JANFNG010000020.1"/>
</dbReference>
<dbReference type="InterPro" id="IPR032710">
    <property type="entry name" value="NTF2-like_dom_sf"/>
</dbReference>
<dbReference type="SUPFAM" id="SSF54427">
    <property type="entry name" value="NTF2-like"/>
    <property type="match status" value="1"/>
</dbReference>
<dbReference type="InterPro" id="IPR009959">
    <property type="entry name" value="Cyclase_SnoaL-like"/>
</dbReference>
<accession>A0ABT1Q002</accession>
<dbReference type="Pfam" id="PF07366">
    <property type="entry name" value="SnoaL"/>
    <property type="match status" value="1"/>
</dbReference>
<name>A0ABT1Q002_9ACTN</name>
<sequence length="184" mass="20599">MSAPTAPVAPADVARTAFEALAAGDLDRFAELTHEDAVFDVLPVGEQRGRTAIREHFEELRAALPDASMTLEGVTGDDRRAAIEWRMTGTFEGKPFHGIAPNHHKIDIQGVDFMEIDSGRIRHNRVAFDGAEFARQVGMLPHRGSAADRAMLAAFNAKTQLVERWHERHERHHERHEHKQAQDS</sequence>
<dbReference type="PANTHER" id="PTHR38436:SF1">
    <property type="entry name" value="ESTER CYCLASE"/>
    <property type="match status" value="1"/>
</dbReference>
<dbReference type="Proteomes" id="UP001057702">
    <property type="component" value="Unassembled WGS sequence"/>
</dbReference>
<proteinExistence type="predicted"/>
<protein>
    <submittedName>
        <fullName evidence="1">Ester cyclase</fullName>
    </submittedName>
</protein>
<dbReference type="PANTHER" id="PTHR38436">
    <property type="entry name" value="POLYKETIDE CYCLASE SNOAL-LIKE DOMAIN"/>
    <property type="match status" value="1"/>
</dbReference>